<evidence type="ECO:0000313" key="1">
    <source>
        <dbReference type="EMBL" id="KJE24251.1"/>
    </source>
</evidence>
<accession>A0A0D8BJF6</accession>
<proteinExistence type="predicted"/>
<gene>
    <name evidence="1" type="ORF">FF36_01326</name>
</gene>
<comment type="caution">
    <text evidence="1">The sequence shown here is derived from an EMBL/GenBank/DDBJ whole genome shotgun (WGS) entry which is preliminary data.</text>
</comment>
<reference evidence="1 2" key="2">
    <citation type="journal article" date="2016" name="Genome Announc.">
        <title>Permanent Draft Genome Sequences for Two Variants of Frankia sp. Strain CpI1, the First Frankia Strain Isolated from Root Nodules of Comptonia peregrina.</title>
        <authorList>
            <person name="Oshone R."/>
            <person name="Hurst S.G.IV."/>
            <person name="Abebe-Akele F."/>
            <person name="Simpson S."/>
            <person name="Morris K."/>
            <person name="Thomas W.K."/>
            <person name="Tisa L.S."/>
        </authorList>
    </citation>
    <scope>NUCLEOTIDE SEQUENCE [LARGE SCALE GENOMIC DNA]</scope>
    <source>
        <strain evidence="2">CpI1-S</strain>
    </source>
</reference>
<sequence length="42" mass="3901">MDAAGARPATVAIPISAGLAAVGALLAARSDAARSAVPDPTG</sequence>
<dbReference type="PATRIC" id="fig|1502723.3.peg.5555"/>
<dbReference type="RefSeq" id="WP_255354284.1">
    <property type="nucleotide sequence ID" value="NZ_JYFN01000007.1"/>
</dbReference>
<organism evidence="1 2">
    <name type="scientific">Frankia torreyi</name>
    <dbReference type="NCBI Taxonomy" id="1856"/>
    <lineage>
        <taxon>Bacteria</taxon>
        <taxon>Bacillati</taxon>
        <taxon>Actinomycetota</taxon>
        <taxon>Actinomycetes</taxon>
        <taxon>Frankiales</taxon>
        <taxon>Frankiaceae</taxon>
        <taxon>Frankia</taxon>
    </lineage>
</organism>
<dbReference type="Proteomes" id="UP000032545">
    <property type="component" value="Unassembled WGS sequence"/>
</dbReference>
<dbReference type="AlphaFoldDB" id="A0A0D8BJF6"/>
<dbReference type="EMBL" id="JYFN01000007">
    <property type="protein sequence ID" value="KJE24251.1"/>
    <property type="molecule type" value="Genomic_DNA"/>
</dbReference>
<reference evidence="2" key="1">
    <citation type="submission" date="2015-02" db="EMBL/GenBank/DDBJ databases">
        <title>Draft Genome of Frankia sp. CpI1-S.</title>
        <authorList>
            <person name="Oshone R.T."/>
            <person name="Ngom M."/>
            <person name="Ghodhbane-Gtari F."/>
            <person name="Gtari M."/>
            <person name="Morris K."/>
            <person name="Thomas K."/>
            <person name="Sen A."/>
            <person name="Tisa L.S."/>
        </authorList>
    </citation>
    <scope>NUCLEOTIDE SEQUENCE [LARGE SCALE GENOMIC DNA]</scope>
    <source>
        <strain evidence="2">CpI1-S</strain>
    </source>
</reference>
<name>A0A0D8BJF6_9ACTN</name>
<evidence type="ECO:0000313" key="2">
    <source>
        <dbReference type="Proteomes" id="UP000032545"/>
    </source>
</evidence>
<keyword evidence="2" id="KW-1185">Reference proteome</keyword>
<protein>
    <submittedName>
        <fullName evidence="1">Uncharacterized protein</fullName>
    </submittedName>
</protein>